<reference evidence="1" key="1">
    <citation type="submission" date="2022-11" db="EMBL/GenBank/DDBJ databases">
        <title>Centuries of genome instability and evolution in soft-shell clam transmissible cancer (bioRxiv).</title>
        <authorList>
            <person name="Hart S.F.M."/>
            <person name="Yonemitsu M.A."/>
            <person name="Giersch R.M."/>
            <person name="Beal B.F."/>
            <person name="Arriagada G."/>
            <person name="Davis B.W."/>
            <person name="Ostrander E.A."/>
            <person name="Goff S.P."/>
            <person name="Metzger M.J."/>
        </authorList>
    </citation>
    <scope>NUCLEOTIDE SEQUENCE</scope>
    <source>
        <strain evidence="1">MELC-2E11</strain>
        <tissue evidence="1">Siphon/mantle</tissue>
    </source>
</reference>
<organism evidence="1 2">
    <name type="scientific">Mya arenaria</name>
    <name type="common">Soft-shell clam</name>
    <dbReference type="NCBI Taxonomy" id="6604"/>
    <lineage>
        <taxon>Eukaryota</taxon>
        <taxon>Metazoa</taxon>
        <taxon>Spiralia</taxon>
        <taxon>Lophotrochozoa</taxon>
        <taxon>Mollusca</taxon>
        <taxon>Bivalvia</taxon>
        <taxon>Autobranchia</taxon>
        <taxon>Heteroconchia</taxon>
        <taxon>Euheterodonta</taxon>
        <taxon>Imparidentia</taxon>
        <taxon>Neoheterodontei</taxon>
        <taxon>Myida</taxon>
        <taxon>Myoidea</taxon>
        <taxon>Myidae</taxon>
        <taxon>Mya</taxon>
    </lineage>
</organism>
<sequence length="154" mass="17325">SHLREAYNTTPYHLQGATSKRHITQHCITCREPPERGGYHNTVSHAGSHLREEDYTTPHHMQGATSERWIPQHRITCREPPQRGGYHNTASLAGSHLREAYNTTPHHMQGATSESWITQHVHPDYDGAQTGQAARTELDGAYDNISQGNRLSRG</sequence>
<evidence type="ECO:0000313" key="2">
    <source>
        <dbReference type="Proteomes" id="UP001164746"/>
    </source>
</evidence>
<gene>
    <name evidence="1" type="ORF">MAR_011180</name>
</gene>
<name>A0ABY7FXL4_MYAAR</name>
<dbReference type="EMBL" id="CP111025">
    <property type="protein sequence ID" value="WAR25476.1"/>
    <property type="molecule type" value="Genomic_DNA"/>
</dbReference>
<dbReference type="Proteomes" id="UP001164746">
    <property type="component" value="Chromosome 14"/>
</dbReference>
<evidence type="ECO:0000313" key="1">
    <source>
        <dbReference type="EMBL" id="WAR25476.1"/>
    </source>
</evidence>
<feature type="non-terminal residue" evidence="1">
    <location>
        <position position="1"/>
    </location>
</feature>
<accession>A0ABY7FXL4</accession>
<proteinExistence type="predicted"/>
<protein>
    <submittedName>
        <fullName evidence="1">Uncharacterized protein</fullName>
    </submittedName>
</protein>
<keyword evidence="2" id="KW-1185">Reference proteome</keyword>